<dbReference type="RefSeq" id="WP_193917485.1">
    <property type="nucleotide sequence ID" value="NZ_JADEXS020000001.1"/>
</dbReference>
<gene>
    <name evidence="2" type="ORF">IQ276_14930</name>
</gene>
<keyword evidence="3" id="KW-1185">Reference proteome</keyword>
<feature type="region of interest" description="Disordered" evidence="1">
    <location>
        <begin position="18"/>
        <end position="39"/>
    </location>
</feature>
<sequence>MTLFKKVINNKPFQTFQKRKLGSGAPTGRRRGGAGRAPKCPRELNNITALVPALSEVAIKDSKSTLEATVSEYPTFWVYVPELPSNARFAEFVLQDIDNKKNIYSKNFLLSDQAGIISMNLPNAPEYSLKIGTKYRWFFTVYCNEEHTISEEYFFVDSYIERVAINYNFQPNDYLAYAEHNIWYETLTQLAQLYRDRPKDPTINHDWQELLKSINLPDIHNIGFIEN</sequence>
<evidence type="ECO:0000313" key="2">
    <source>
        <dbReference type="EMBL" id="MBE9023677.1"/>
    </source>
</evidence>
<evidence type="ECO:0000256" key="1">
    <source>
        <dbReference type="SAM" id="MobiDB-lite"/>
    </source>
</evidence>
<dbReference type="InterPro" id="IPR010328">
    <property type="entry name" value="DUF928"/>
</dbReference>
<reference evidence="2" key="1">
    <citation type="submission" date="2020-10" db="EMBL/GenBank/DDBJ databases">
        <authorList>
            <person name="Castelo-Branco R."/>
            <person name="Eusebio N."/>
            <person name="Adriana R."/>
            <person name="Vieira A."/>
            <person name="Brugerolle De Fraissinette N."/>
            <person name="Rezende De Castro R."/>
            <person name="Schneider M.P."/>
            <person name="Vasconcelos V."/>
            <person name="Leao P.N."/>
        </authorList>
    </citation>
    <scope>NUCLEOTIDE SEQUENCE</scope>
    <source>
        <strain evidence="2">LEGE 12446</strain>
    </source>
</reference>
<name>A0A8J7ADX1_DESMC</name>
<comment type="caution">
    <text evidence="2">The sequence shown here is derived from an EMBL/GenBank/DDBJ whole genome shotgun (WGS) entry which is preliminary data.</text>
</comment>
<protein>
    <submittedName>
        <fullName evidence="2">DUF928 domain-containing protein</fullName>
    </submittedName>
</protein>
<dbReference type="Proteomes" id="UP000622533">
    <property type="component" value="Unassembled WGS sequence"/>
</dbReference>
<dbReference type="Pfam" id="PF06051">
    <property type="entry name" value="DUF928"/>
    <property type="match status" value="1"/>
</dbReference>
<dbReference type="EMBL" id="JADEXS010000182">
    <property type="protein sequence ID" value="MBE9023677.1"/>
    <property type="molecule type" value="Genomic_DNA"/>
</dbReference>
<accession>A0A8J7ADX1</accession>
<dbReference type="AlphaFoldDB" id="A0A8J7ADX1"/>
<evidence type="ECO:0000313" key="3">
    <source>
        <dbReference type="Proteomes" id="UP000622533"/>
    </source>
</evidence>
<proteinExistence type="predicted"/>
<organism evidence="2 3">
    <name type="scientific">Desmonostoc muscorum LEGE 12446</name>
    <dbReference type="NCBI Taxonomy" id="1828758"/>
    <lineage>
        <taxon>Bacteria</taxon>
        <taxon>Bacillati</taxon>
        <taxon>Cyanobacteriota</taxon>
        <taxon>Cyanophyceae</taxon>
        <taxon>Nostocales</taxon>
        <taxon>Nostocaceae</taxon>
        <taxon>Desmonostoc</taxon>
    </lineage>
</organism>